<organism evidence="2">
    <name type="scientific">marine sediment metagenome</name>
    <dbReference type="NCBI Taxonomy" id="412755"/>
    <lineage>
        <taxon>unclassified sequences</taxon>
        <taxon>metagenomes</taxon>
        <taxon>ecological metagenomes</taxon>
    </lineage>
</organism>
<evidence type="ECO:0000313" key="2">
    <source>
        <dbReference type="EMBL" id="KKN76994.1"/>
    </source>
</evidence>
<reference evidence="2" key="1">
    <citation type="journal article" date="2015" name="Nature">
        <title>Complex archaea that bridge the gap between prokaryotes and eukaryotes.</title>
        <authorList>
            <person name="Spang A."/>
            <person name="Saw J.H."/>
            <person name="Jorgensen S.L."/>
            <person name="Zaremba-Niedzwiedzka K."/>
            <person name="Martijn J."/>
            <person name="Lind A.E."/>
            <person name="van Eijk R."/>
            <person name="Schleper C."/>
            <person name="Guy L."/>
            <person name="Ettema T.J."/>
        </authorList>
    </citation>
    <scope>NUCLEOTIDE SEQUENCE</scope>
</reference>
<evidence type="ECO:0000256" key="1">
    <source>
        <dbReference type="SAM" id="Coils"/>
    </source>
</evidence>
<gene>
    <name evidence="2" type="ORF">LCGC14_0364860</name>
</gene>
<dbReference type="AlphaFoldDB" id="A0A0F9TCR7"/>
<evidence type="ECO:0008006" key="3">
    <source>
        <dbReference type="Google" id="ProtNLM"/>
    </source>
</evidence>
<feature type="coiled-coil region" evidence="1">
    <location>
        <begin position="580"/>
        <end position="648"/>
    </location>
</feature>
<name>A0A0F9TCR7_9ZZZZ</name>
<dbReference type="Pfam" id="PF16510">
    <property type="entry name" value="P22_portal"/>
    <property type="match status" value="1"/>
</dbReference>
<proteinExistence type="predicted"/>
<dbReference type="EMBL" id="LAZR01000286">
    <property type="protein sequence ID" value="KKN76994.1"/>
    <property type="molecule type" value="Genomic_DNA"/>
</dbReference>
<dbReference type="InterPro" id="IPR032427">
    <property type="entry name" value="P22_portal"/>
</dbReference>
<accession>A0A0F9TCR7</accession>
<keyword evidence="1" id="KW-0175">Coiled coil</keyword>
<protein>
    <recommendedName>
        <fullName evidence="3">Portal protein</fullName>
    </recommendedName>
</protein>
<sequence>MIKIPTLELVDITGDNVQEEFLRFHSIGEMHRYQMAEDEQFYLGNQLTEAQVRYLKRLGQSDQPNNKIKPAAEQVLANVASSSPEWETTPTGQTDNEMSFVVNQQMKEIWRKSSGDVHFRREAKDFIVKGLTYGYIYPDWNADGGLGGLRLMRLNPLCVYVDPSTTEPDFSNATSIIYSDIETKDSLKAQYPQYADLIEKAENSTGVTDNTLATMYSRDNITVKGDIEDWEPDKLRKYFRFSPVSVPYVKVTMLDTGFWKIYDDKQYEVVENNKEYRKAVKNEEIQERIIYKTHYRQMLFFGNQNAEDGVLPVSICPIQPACNEFTDSPYPSGDVRTAKAPQRKLNRTEALLIAHATSTAGTRFGYEEGAMEKDQLSKLNLPGRVPIRFNPGGLSGKRVHEFGVSPVNTELYHEKGRYTEDIQEIFAAYKLQQGNPAGAPGTVGEAALLDEAAARKQNFKMLPLYDMLTNLGKVAVEWMPYVYDEQRTLRLVNPDGSEKNVILNQFVTDKTDVVKKIYDMQSLQVDIKVKVGSARAKTPLASLKKDLILKDAGVYDNTQVILNLEEPVDKESLLSRMSENIQLKNLAKQQEEQIKQLTGNLERRTQELFHTKMDAKVSNESKKIIAAVESLKTELEVARRTVNSDKNRASA</sequence>
<comment type="caution">
    <text evidence="2">The sequence shown here is derived from an EMBL/GenBank/DDBJ whole genome shotgun (WGS) entry which is preliminary data.</text>
</comment>